<dbReference type="EMBL" id="JAPDRK010000016">
    <property type="protein sequence ID" value="KAJ9605490.1"/>
    <property type="molecule type" value="Genomic_DNA"/>
</dbReference>
<dbReference type="Proteomes" id="UP001172673">
    <property type="component" value="Unassembled WGS sequence"/>
</dbReference>
<feature type="region of interest" description="Disordered" evidence="1">
    <location>
        <begin position="21"/>
        <end position="48"/>
    </location>
</feature>
<dbReference type="Gene3D" id="2.60.120.200">
    <property type="match status" value="1"/>
</dbReference>
<proteinExistence type="predicted"/>
<evidence type="ECO:0000256" key="1">
    <source>
        <dbReference type="SAM" id="MobiDB-lite"/>
    </source>
</evidence>
<dbReference type="PANTHER" id="PTHR38121:SF2">
    <property type="entry name" value="ACYLTRANSFERASE 3 DOMAIN-CONTAINING PROTEIN"/>
    <property type="match status" value="1"/>
</dbReference>
<feature type="transmembrane region" description="Helical" evidence="2">
    <location>
        <begin position="54"/>
        <end position="72"/>
    </location>
</feature>
<feature type="region of interest" description="Disordered" evidence="1">
    <location>
        <begin position="107"/>
        <end position="194"/>
    </location>
</feature>
<protein>
    <recommendedName>
        <fullName evidence="3">GH16 domain-containing protein</fullName>
    </recommendedName>
</protein>
<keyword evidence="2" id="KW-0812">Transmembrane</keyword>
<feature type="compositionally biased region" description="Low complexity" evidence="1">
    <location>
        <begin position="111"/>
        <end position="120"/>
    </location>
</feature>
<dbReference type="InterPro" id="IPR013320">
    <property type="entry name" value="ConA-like_dom_sf"/>
</dbReference>
<organism evidence="4 5">
    <name type="scientific">Cladophialophora chaetospira</name>
    <dbReference type="NCBI Taxonomy" id="386627"/>
    <lineage>
        <taxon>Eukaryota</taxon>
        <taxon>Fungi</taxon>
        <taxon>Dikarya</taxon>
        <taxon>Ascomycota</taxon>
        <taxon>Pezizomycotina</taxon>
        <taxon>Eurotiomycetes</taxon>
        <taxon>Chaetothyriomycetidae</taxon>
        <taxon>Chaetothyriales</taxon>
        <taxon>Herpotrichiellaceae</taxon>
        <taxon>Cladophialophora</taxon>
    </lineage>
</organism>
<evidence type="ECO:0000256" key="2">
    <source>
        <dbReference type="SAM" id="Phobius"/>
    </source>
</evidence>
<dbReference type="CDD" id="cd00413">
    <property type="entry name" value="Glyco_hydrolase_16"/>
    <property type="match status" value="1"/>
</dbReference>
<evidence type="ECO:0000259" key="3">
    <source>
        <dbReference type="PROSITE" id="PS51762"/>
    </source>
</evidence>
<keyword evidence="2" id="KW-1133">Transmembrane helix</keyword>
<dbReference type="AlphaFoldDB" id="A0AA38X2B6"/>
<feature type="domain" description="GH16" evidence="3">
    <location>
        <begin position="207"/>
        <end position="438"/>
    </location>
</feature>
<evidence type="ECO:0000313" key="4">
    <source>
        <dbReference type="EMBL" id="KAJ9605490.1"/>
    </source>
</evidence>
<accession>A0AA38X2B6</accession>
<comment type="caution">
    <text evidence="4">The sequence shown here is derived from an EMBL/GenBank/DDBJ whole genome shotgun (WGS) entry which is preliminary data.</text>
</comment>
<gene>
    <name evidence="4" type="ORF">H2200_010147</name>
</gene>
<dbReference type="GO" id="GO:0004553">
    <property type="term" value="F:hydrolase activity, hydrolyzing O-glycosyl compounds"/>
    <property type="evidence" value="ECO:0007669"/>
    <property type="project" value="InterPro"/>
</dbReference>
<name>A0AA38X2B6_9EURO</name>
<dbReference type="Pfam" id="PF00722">
    <property type="entry name" value="Glyco_hydro_16"/>
    <property type="match status" value="1"/>
</dbReference>
<reference evidence="4" key="1">
    <citation type="submission" date="2022-10" db="EMBL/GenBank/DDBJ databases">
        <title>Culturing micro-colonial fungi from biological soil crusts in the Mojave desert and describing Neophaeococcomyces mojavensis, and introducing the new genera and species Taxawa tesnikishii.</title>
        <authorList>
            <person name="Kurbessoian T."/>
            <person name="Stajich J.E."/>
        </authorList>
    </citation>
    <scope>NUCLEOTIDE SEQUENCE</scope>
    <source>
        <strain evidence="4">TK_41</strain>
    </source>
</reference>
<dbReference type="SUPFAM" id="SSF49899">
    <property type="entry name" value="Concanavalin A-like lectins/glucanases"/>
    <property type="match status" value="1"/>
</dbReference>
<keyword evidence="5" id="KW-1185">Reference proteome</keyword>
<dbReference type="InterPro" id="IPR000757">
    <property type="entry name" value="Beta-glucanase-like"/>
</dbReference>
<evidence type="ECO:0000313" key="5">
    <source>
        <dbReference type="Proteomes" id="UP001172673"/>
    </source>
</evidence>
<dbReference type="PANTHER" id="PTHR38121">
    <property type="entry name" value="GH16 DOMAIN-CONTAINING PROTEIN"/>
    <property type="match status" value="1"/>
</dbReference>
<dbReference type="PROSITE" id="PS51762">
    <property type="entry name" value="GH16_2"/>
    <property type="match status" value="1"/>
</dbReference>
<keyword evidence="2" id="KW-0472">Membrane</keyword>
<sequence>MPVRAHLKQLWERKIASCFGGQTDHKGDEPTPAPAAPSHVSPNGTRPSKTSGAIITYPIFPMFFIFLFLIHFCAPHASAHAIGAGDVAFADQVPAPDPPAANVVSTRVTGARAAPAVKVKAATKNRARQDDDQDNGDGQGDENSPADDGQGDENSPEGGGQGDENGPEGSGPADENGPEGGDDGVVRRDDGSWVVPGVGRFKKRAVYTFEQATLPAGLTKSNYTLKCRTANRPQDGVPYNEIFKPKNVQLSNGFLNLIVPGGQKPTKEDNYAISCAEVTTVEQNILYASVRTTAIFSQEPGTCHGFFFYKNDTQETDIEYLTDPNSLSNFGPDQPIPIWYTNQATDPENAEKTSQNGAAPTDCTTNVHEYRIDWTSDYTTFYVDGKLQKKFKVNVPSIPGPWVWNNWANGDQGWSVGPPTGDNILQIKNITMYYNTAKGGSGASSSMQDAQG</sequence>
<dbReference type="GO" id="GO:0005975">
    <property type="term" value="P:carbohydrate metabolic process"/>
    <property type="evidence" value="ECO:0007669"/>
    <property type="project" value="InterPro"/>
</dbReference>